<evidence type="ECO:0000313" key="2">
    <source>
        <dbReference type="Proteomes" id="UP000245790"/>
    </source>
</evidence>
<accession>A0A316FHY3</accession>
<evidence type="ECO:0000313" key="1">
    <source>
        <dbReference type="EMBL" id="PWK47873.1"/>
    </source>
</evidence>
<sequence length="133" mass="15227">METINNLKIIGIDPSRAPVIRKEPYIELYFKLNHKAPREWVIAFNDFVAKGKYPVKIKQEQADIIETWVRTTEEVEPAFEHIKSAVHKCIENHASKLLAQKNAEAAAKSGVVLSEKQIKLNTVIDQLKFETED</sequence>
<dbReference type="OrthoDB" id="7062897at2"/>
<dbReference type="RefSeq" id="WP_109764411.1">
    <property type="nucleotide sequence ID" value="NZ_QGGU01000010.1"/>
</dbReference>
<proteinExistence type="predicted"/>
<organism evidence="1 2">
    <name type="scientific">Pleionea mediterranea</name>
    <dbReference type="NCBI Taxonomy" id="523701"/>
    <lineage>
        <taxon>Bacteria</taxon>
        <taxon>Pseudomonadati</taxon>
        <taxon>Pseudomonadota</taxon>
        <taxon>Gammaproteobacteria</taxon>
        <taxon>Oceanospirillales</taxon>
        <taxon>Pleioneaceae</taxon>
        <taxon>Pleionea</taxon>
    </lineage>
</organism>
<dbReference type="AlphaFoldDB" id="A0A316FHY3"/>
<gene>
    <name evidence="1" type="ORF">C8D97_11088</name>
</gene>
<keyword evidence="2" id="KW-1185">Reference proteome</keyword>
<comment type="caution">
    <text evidence="1">The sequence shown here is derived from an EMBL/GenBank/DDBJ whole genome shotgun (WGS) entry which is preliminary data.</text>
</comment>
<name>A0A316FHY3_9GAMM</name>
<protein>
    <submittedName>
        <fullName evidence="1">Uncharacterized protein</fullName>
    </submittedName>
</protein>
<reference evidence="1 2" key="1">
    <citation type="submission" date="2018-05" db="EMBL/GenBank/DDBJ databases">
        <title>Genomic Encyclopedia of Type Strains, Phase IV (KMG-IV): sequencing the most valuable type-strain genomes for metagenomic binning, comparative biology and taxonomic classification.</title>
        <authorList>
            <person name="Goeker M."/>
        </authorList>
    </citation>
    <scope>NUCLEOTIDE SEQUENCE [LARGE SCALE GENOMIC DNA]</scope>
    <source>
        <strain evidence="1 2">DSM 25350</strain>
    </source>
</reference>
<dbReference type="Proteomes" id="UP000245790">
    <property type="component" value="Unassembled WGS sequence"/>
</dbReference>
<dbReference type="EMBL" id="QGGU01000010">
    <property type="protein sequence ID" value="PWK47873.1"/>
    <property type="molecule type" value="Genomic_DNA"/>
</dbReference>